<organism evidence="8 9">
    <name type="scientific">Planobispora siamensis</name>
    <dbReference type="NCBI Taxonomy" id="936338"/>
    <lineage>
        <taxon>Bacteria</taxon>
        <taxon>Bacillati</taxon>
        <taxon>Actinomycetota</taxon>
        <taxon>Actinomycetes</taxon>
        <taxon>Streptosporangiales</taxon>
        <taxon>Streptosporangiaceae</taxon>
        <taxon>Planobispora</taxon>
    </lineage>
</organism>
<dbReference type="PANTHER" id="PTHR43229">
    <property type="entry name" value="NODULATION PROTEIN J"/>
    <property type="match status" value="1"/>
</dbReference>
<dbReference type="InterPro" id="IPR051784">
    <property type="entry name" value="Nod_factor_ABC_transporter"/>
</dbReference>
<keyword evidence="2 6" id="KW-0812">Transmembrane</keyword>
<evidence type="ECO:0000256" key="1">
    <source>
        <dbReference type="ARBA" id="ARBA00004141"/>
    </source>
</evidence>
<evidence type="ECO:0000256" key="5">
    <source>
        <dbReference type="ARBA" id="ARBA00023251"/>
    </source>
</evidence>
<dbReference type="PIRSF" id="PIRSF006648">
    <property type="entry name" value="DrrB"/>
    <property type="match status" value="1"/>
</dbReference>
<feature type="transmembrane region" description="Helical" evidence="6">
    <location>
        <begin position="220"/>
        <end position="238"/>
    </location>
</feature>
<keyword evidence="4 6" id="KW-0472">Membrane</keyword>
<dbReference type="AlphaFoldDB" id="A0A8J3SI13"/>
<feature type="transmembrane region" description="Helical" evidence="6">
    <location>
        <begin position="96"/>
        <end position="120"/>
    </location>
</feature>
<accession>A0A8J3SI13</accession>
<feature type="transmembrane region" description="Helical" evidence="6">
    <location>
        <begin position="20"/>
        <end position="39"/>
    </location>
</feature>
<dbReference type="RefSeq" id="WP_377238399.1">
    <property type="nucleotide sequence ID" value="NZ_JBHLZR010000003.1"/>
</dbReference>
<protein>
    <submittedName>
        <fullName evidence="8">ABC transporter</fullName>
    </submittedName>
</protein>
<keyword evidence="5" id="KW-0046">Antibiotic resistance</keyword>
<evidence type="ECO:0000313" key="9">
    <source>
        <dbReference type="Proteomes" id="UP000619788"/>
    </source>
</evidence>
<evidence type="ECO:0000256" key="3">
    <source>
        <dbReference type="ARBA" id="ARBA00022989"/>
    </source>
</evidence>
<evidence type="ECO:0000259" key="7">
    <source>
        <dbReference type="PROSITE" id="PS51012"/>
    </source>
</evidence>
<keyword evidence="3 6" id="KW-1133">Transmembrane helix</keyword>
<dbReference type="InterPro" id="IPR047817">
    <property type="entry name" value="ABC2_TM_bact-type"/>
</dbReference>
<evidence type="ECO:0000256" key="6">
    <source>
        <dbReference type="SAM" id="Phobius"/>
    </source>
</evidence>
<name>A0A8J3SI13_9ACTN</name>
<feature type="transmembrane region" description="Helical" evidence="6">
    <location>
        <begin position="51"/>
        <end position="75"/>
    </location>
</feature>
<keyword evidence="9" id="KW-1185">Reference proteome</keyword>
<sequence length="245" mass="26147">MPFGYLRIELLRMLRNKRYIIFVVAFPVIFYMINANLWGAQTTEGGVRAGVFLMVSMGAYGALAASMMSTAVPWAQERQSGWLRQLRVTPLPNTTIILTKLAAALLLVLPSLLLVVLAAVVTQGVSLTAGQWAALIPAMWLGTIPFAALGLVIGSLLPVDTAQPVAMLSMFALALLGGLWFPPEAMPATMKDIADVLPSFSYADIGWHLVSGEAVPLSDAVTVVIWAAVLGVLAVLGCRRAVTRA</sequence>
<gene>
    <name evidence="8" type="ORF">Psi01_53480</name>
</gene>
<feature type="transmembrane region" description="Helical" evidence="6">
    <location>
        <begin position="165"/>
        <end position="182"/>
    </location>
</feature>
<dbReference type="GO" id="GO:0043190">
    <property type="term" value="C:ATP-binding cassette (ABC) transporter complex"/>
    <property type="evidence" value="ECO:0007669"/>
    <property type="project" value="InterPro"/>
</dbReference>
<feature type="transmembrane region" description="Helical" evidence="6">
    <location>
        <begin position="132"/>
        <end position="153"/>
    </location>
</feature>
<evidence type="ECO:0000256" key="2">
    <source>
        <dbReference type="ARBA" id="ARBA00022692"/>
    </source>
</evidence>
<dbReference type="EMBL" id="BOOJ01000046">
    <property type="protein sequence ID" value="GIH94718.1"/>
    <property type="molecule type" value="Genomic_DNA"/>
</dbReference>
<dbReference type="GO" id="GO:0140359">
    <property type="term" value="F:ABC-type transporter activity"/>
    <property type="evidence" value="ECO:0007669"/>
    <property type="project" value="InterPro"/>
</dbReference>
<feature type="domain" description="ABC transmembrane type-2" evidence="7">
    <location>
        <begin position="18"/>
        <end position="241"/>
    </location>
</feature>
<evidence type="ECO:0000313" key="8">
    <source>
        <dbReference type="EMBL" id="GIH94718.1"/>
    </source>
</evidence>
<dbReference type="InterPro" id="IPR000412">
    <property type="entry name" value="ABC_2_transport"/>
</dbReference>
<dbReference type="PANTHER" id="PTHR43229:SF2">
    <property type="entry name" value="NODULATION PROTEIN J"/>
    <property type="match status" value="1"/>
</dbReference>
<reference evidence="8 9" key="1">
    <citation type="submission" date="2021-01" db="EMBL/GenBank/DDBJ databases">
        <title>Whole genome shotgun sequence of Planobispora siamensis NBRC 107568.</title>
        <authorList>
            <person name="Komaki H."/>
            <person name="Tamura T."/>
        </authorList>
    </citation>
    <scope>NUCLEOTIDE SEQUENCE [LARGE SCALE GENOMIC DNA]</scope>
    <source>
        <strain evidence="8 9">NBRC 107568</strain>
    </source>
</reference>
<proteinExistence type="predicted"/>
<dbReference type="PROSITE" id="PS51012">
    <property type="entry name" value="ABC_TM2"/>
    <property type="match status" value="1"/>
</dbReference>
<evidence type="ECO:0000256" key="4">
    <source>
        <dbReference type="ARBA" id="ARBA00023136"/>
    </source>
</evidence>
<dbReference type="InterPro" id="IPR013525">
    <property type="entry name" value="ABC2_TM"/>
</dbReference>
<dbReference type="Pfam" id="PF12698">
    <property type="entry name" value="ABC2_membrane_3"/>
    <property type="match status" value="1"/>
</dbReference>
<comment type="caution">
    <text evidence="8">The sequence shown here is derived from an EMBL/GenBank/DDBJ whole genome shotgun (WGS) entry which is preliminary data.</text>
</comment>
<dbReference type="GO" id="GO:0046677">
    <property type="term" value="P:response to antibiotic"/>
    <property type="evidence" value="ECO:0007669"/>
    <property type="project" value="UniProtKB-KW"/>
</dbReference>
<comment type="subcellular location">
    <subcellularLocation>
        <location evidence="1">Membrane</location>
        <topology evidence="1">Multi-pass membrane protein</topology>
    </subcellularLocation>
</comment>
<dbReference type="Proteomes" id="UP000619788">
    <property type="component" value="Unassembled WGS sequence"/>
</dbReference>